<organism evidence="2 3">
    <name type="scientific">Streptomyces indiaensis</name>
    <dbReference type="NCBI Taxonomy" id="284033"/>
    <lineage>
        <taxon>Bacteria</taxon>
        <taxon>Bacillati</taxon>
        <taxon>Actinomycetota</taxon>
        <taxon>Actinomycetes</taxon>
        <taxon>Kitasatosporales</taxon>
        <taxon>Streptomycetaceae</taxon>
        <taxon>Streptomyces</taxon>
    </lineage>
</organism>
<gene>
    <name evidence="2" type="ORF">GCM10010104_15960</name>
</gene>
<evidence type="ECO:0008006" key="4">
    <source>
        <dbReference type="Google" id="ProtNLM"/>
    </source>
</evidence>
<feature type="compositionally biased region" description="Pro residues" evidence="1">
    <location>
        <begin position="22"/>
        <end position="44"/>
    </location>
</feature>
<feature type="compositionally biased region" description="Basic and acidic residues" evidence="1">
    <location>
        <begin position="155"/>
        <end position="172"/>
    </location>
</feature>
<evidence type="ECO:0000313" key="2">
    <source>
        <dbReference type="EMBL" id="GAA2225063.1"/>
    </source>
</evidence>
<comment type="caution">
    <text evidence="2">The sequence shown here is derived from an EMBL/GenBank/DDBJ whole genome shotgun (WGS) entry which is preliminary data.</text>
</comment>
<feature type="region of interest" description="Disordered" evidence="1">
    <location>
        <begin position="151"/>
        <end position="538"/>
    </location>
</feature>
<evidence type="ECO:0000313" key="3">
    <source>
        <dbReference type="Proteomes" id="UP001501474"/>
    </source>
</evidence>
<name>A0ABN3D996_9ACTN</name>
<protein>
    <recommendedName>
        <fullName evidence="4">ATP/GTP-binding protein</fullName>
    </recommendedName>
</protein>
<feature type="compositionally biased region" description="Basic and acidic residues" evidence="1">
    <location>
        <begin position="385"/>
        <end position="434"/>
    </location>
</feature>
<feature type="compositionally biased region" description="Polar residues" evidence="1">
    <location>
        <begin position="574"/>
        <end position="588"/>
    </location>
</feature>
<feature type="region of interest" description="Disordered" evidence="1">
    <location>
        <begin position="1"/>
        <end position="88"/>
    </location>
</feature>
<feature type="region of interest" description="Disordered" evidence="1">
    <location>
        <begin position="555"/>
        <end position="601"/>
    </location>
</feature>
<evidence type="ECO:0000256" key="1">
    <source>
        <dbReference type="SAM" id="MobiDB-lite"/>
    </source>
</evidence>
<feature type="compositionally biased region" description="Basic residues" evidence="1">
    <location>
        <begin position="465"/>
        <end position="486"/>
    </location>
</feature>
<accession>A0ABN3D996</accession>
<feature type="compositionally biased region" description="Basic and acidic residues" evidence="1">
    <location>
        <begin position="522"/>
        <end position="538"/>
    </location>
</feature>
<sequence>MSDEDGTGTLVQGPWSGDSTYVPPPIPDYGETIPPPEDPPAPPESPEETTMELPTIPAAPDPSTALRSEGIPVPETGEDDGEYDEGECEQPRSLADRLGDWLEFRLEKARTLHEGEAPFREAEIARKAALLEGRTAQEVAMMEQNGKLHAAMMKAKGDKAVARGKADADRTKSSASGLGSDKGRSKASGGAGSSRGGGGSGPSRNNSGSGANRPGGSRGPNSGGLSGRSGSGSTGGGGGGKGGAKGSQTGSGGREASGRSGSSGGSKGSQMGSGGSGRSDGSKGDGGRKQQGPAPKASAERSRGRQERAGARQAGRQERRSAGHAAGVAERSKDRDQARAQRQQAWNDRRAKRQERDAARKTKREAAASATPGRTTLGQAVGEAAQRRFDKRRADAEAAKDAKAGTEKVNPSKDKDSKDKGTEAKGGKTAKEGSDGASSAAKDGEATDEPGRESTAGDGASDGLKKRRRFRRRRTGAGRTGRRGRARRTDRTGRRRTGRAGRRGRPAGSPFGEEDSTPTVEWPEHDTRPPKRTAKGEDDIVDADFVLDAPAAVTTGVKGLPPAPEKHTARPGTSRPTSTEGSSVTSLEVSRPSGGGTLGAQHRTDITFDQYLMEMANIAIKAASDQERAEALMEALAKVADALRDMAADLVGDHNIGTAVTDLIADLADSATTMKAQAERCAEQCGIAKEAAKLAAVMVARIYGEDMAAKEDAGLKHASAAAHHD</sequence>
<feature type="compositionally biased region" description="Low complexity" evidence="1">
    <location>
        <begin position="202"/>
        <end position="215"/>
    </location>
</feature>
<dbReference type="Proteomes" id="UP001501474">
    <property type="component" value="Unassembled WGS sequence"/>
</dbReference>
<feature type="compositionally biased region" description="Basic residues" evidence="1">
    <location>
        <begin position="493"/>
        <end position="505"/>
    </location>
</feature>
<feature type="compositionally biased region" description="Basic and acidic residues" evidence="1">
    <location>
        <begin position="354"/>
        <end position="366"/>
    </location>
</feature>
<feature type="compositionally biased region" description="Basic and acidic residues" evidence="1">
    <location>
        <begin position="298"/>
        <end position="321"/>
    </location>
</feature>
<dbReference type="EMBL" id="BAAART010000037">
    <property type="protein sequence ID" value="GAA2225063.1"/>
    <property type="molecule type" value="Genomic_DNA"/>
</dbReference>
<reference evidence="2 3" key="1">
    <citation type="journal article" date="2019" name="Int. J. Syst. Evol. Microbiol.">
        <title>The Global Catalogue of Microorganisms (GCM) 10K type strain sequencing project: providing services to taxonomists for standard genome sequencing and annotation.</title>
        <authorList>
            <consortium name="The Broad Institute Genomics Platform"/>
            <consortium name="The Broad Institute Genome Sequencing Center for Infectious Disease"/>
            <person name="Wu L."/>
            <person name="Ma J."/>
        </authorList>
    </citation>
    <scope>NUCLEOTIDE SEQUENCE [LARGE SCALE GENOMIC DNA]</scope>
    <source>
        <strain evidence="2 3">JCM 3053</strain>
    </source>
</reference>
<feature type="compositionally biased region" description="Basic and acidic residues" evidence="1">
    <location>
        <begin position="442"/>
        <end position="452"/>
    </location>
</feature>
<feature type="compositionally biased region" description="Basic and acidic residues" evidence="1">
    <location>
        <begin position="330"/>
        <end position="339"/>
    </location>
</feature>
<feature type="compositionally biased region" description="Gly residues" evidence="1">
    <location>
        <begin position="189"/>
        <end position="201"/>
    </location>
</feature>
<keyword evidence="3" id="KW-1185">Reference proteome</keyword>
<proteinExistence type="predicted"/>
<feature type="compositionally biased region" description="Gly residues" evidence="1">
    <location>
        <begin position="216"/>
        <end position="278"/>
    </location>
</feature>
<feature type="compositionally biased region" description="Acidic residues" evidence="1">
    <location>
        <begin position="76"/>
        <end position="88"/>
    </location>
</feature>